<dbReference type="Pfam" id="PF00490">
    <property type="entry name" value="ALAD"/>
    <property type="match status" value="1"/>
</dbReference>
<dbReference type="EC" id="4.2.1.24" evidence="3 9"/>
<dbReference type="RefSeq" id="WP_407864487.1">
    <property type="nucleotide sequence ID" value="NZ_BAAFZP010000001.1"/>
</dbReference>
<evidence type="ECO:0000256" key="8">
    <source>
        <dbReference type="ARBA" id="ARBA00047651"/>
    </source>
</evidence>
<dbReference type="NCBIfam" id="NF006762">
    <property type="entry name" value="PRK09283.1"/>
    <property type="match status" value="1"/>
</dbReference>
<keyword evidence="6 9" id="KW-0456">Lyase</keyword>
<evidence type="ECO:0000256" key="1">
    <source>
        <dbReference type="ARBA" id="ARBA00004694"/>
    </source>
</evidence>
<dbReference type="InterPro" id="IPR013785">
    <property type="entry name" value="Aldolase_TIM"/>
</dbReference>
<evidence type="ECO:0000256" key="4">
    <source>
        <dbReference type="ARBA" id="ARBA00020771"/>
    </source>
</evidence>
<dbReference type="EMBL" id="BAAFZP010000001">
    <property type="protein sequence ID" value="GAB1581698.1"/>
    <property type="molecule type" value="Genomic_DNA"/>
</dbReference>
<keyword evidence="12" id="KW-1185">Reference proteome</keyword>
<evidence type="ECO:0000256" key="2">
    <source>
        <dbReference type="ARBA" id="ARBA00008055"/>
    </source>
</evidence>
<gene>
    <name evidence="11" type="primary">hemB</name>
    <name evidence="11" type="ORF">PPNSA23_16410</name>
</gene>
<dbReference type="SUPFAM" id="SSF51569">
    <property type="entry name" value="Aldolase"/>
    <property type="match status" value="1"/>
</dbReference>
<evidence type="ECO:0000313" key="12">
    <source>
        <dbReference type="Proteomes" id="UP001628091"/>
    </source>
</evidence>
<comment type="similarity">
    <text evidence="2 10">Belongs to the ALAD family.</text>
</comment>
<evidence type="ECO:0000256" key="3">
    <source>
        <dbReference type="ARBA" id="ARBA00012053"/>
    </source>
</evidence>
<dbReference type="PANTHER" id="PTHR11458:SF0">
    <property type="entry name" value="DELTA-AMINOLEVULINIC ACID DEHYDRATASE"/>
    <property type="match status" value="1"/>
</dbReference>
<dbReference type="SMART" id="SM01004">
    <property type="entry name" value="ALAD"/>
    <property type="match status" value="1"/>
</dbReference>
<comment type="pathway">
    <text evidence="1">Porphyrin-containing compound metabolism; protoporphyrin-IX biosynthesis; coproporphyrinogen-III from 5-aminolevulinate: step 1/4.</text>
</comment>
<dbReference type="PIRSF" id="PIRSF001415">
    <property type="entry name" value="Porphbilin_synth"/>
    <property type="match status" value="1"/>
</dbReference>
<evidence type="ECO:0000256" key="9">
    <source>
        <dbReference type="RuleBase" id="RU000515"/>
    </source>
</evidence>
<protein>
    <recommendedName>
        <fullName evidence="4 9">Delta-aminolevulinic acid dehydratase</fullName>
        <ecNumber evidence="3 9">4.2.1.24</ecNumber>
    </recommendedName>
</protein>
<name>A0ABQ0GYI3_9HYPH</name>
<accession>A0ABQ0GYI3</accession>
<evidence type="ECO:0000256" key="6">
    <source>
        <dbReference type="ARBA" id="ARBA00023239"/>
    </source>
</evidence>
<evidence type="ECO:0000256" key="10">
    <source>
        <dbReference type="RuleBase" id="RU004161"/>
    </source>
</evidence>
<evidence type="ECO:0000256" key="7">
    <source>
        <dbReference type="ARBA" id="ARBA00023244"/>
    </source>
</evidence>
<comment type="catalytic activity">
    <reaction evidence="8 9">
        <text>2 5-aminolevulinate = porphobilinogen + 2 H2O + H(+)</text>
        <dbReference type="Rhea" id="RHEA:24064"/>
        <dbReference type="ChEBI" id="CHEBI:15377"/>
        <dbReference type="ChEBI" id="CHEBI:15378"/>
        <dbReference type="ChEBI" id="CHEBI:58126"/>
        <dbReference type="ChEBI" id="CHEBI:356416"/>
        <dbReference type="EC" id="4.2.1.24"/>
    </reaction>
</comment>
<proteinExistence type="inferred from homology"/>
<comment type="caution">
    <text evidence="11">The sequence shown here is derived from an EMBL/GenBank/DDBJ whole genome shotgun (WGS) entry which is preliminary data.</text>
</comment>
<dbReference type="PANTHER" id="PTHR11458">
    <property type="entry name" value="DELTA-AMINOLEVULINIC ACID DEHYDRATASE"/>
    <property type="match status" value="1"/>
</dbReference>
<keyword evidence="7 9" id="KW-0627">Porphyrin biosynthesis</keyword>
<dbReference type="PRINTS" id="PR00144">
    <property type="entry name" value="DALDHYDRTASE"/>
</dbReference>
<comment type="subunit">
    <text evidence="9">Homooctamer.</text>
</comment>
<keyword evidence="5" id="KW-0350">Heme biosynthesis</keyword>
<evidence type="ECO:0000313" key="11">
    <source>
        <dbReference type="EMBL" id="GAB1581698.1"/>
    </source>
</evidence>
<evidence type="ECO:0000256" key="5">
    <source>
        <dbReference type="ARBA" id="ARBA00023133"/>
    </source>
</evidence>
<organism evidence="11 12">
    <name type="scientific">Phyllobacterium phragmitis</name>
    <dbReference type="NCBI Taxonomy" id="2670329"/>
    <lineage>
        <taxon>Bacteria</taxon>
        <taxon>Pseudomonadati</taxon>
        <taxon>Pseudomonadota</taxon>
        <taxon>Alphaproteobacteria</taxon>
        <taxon>Hyphomicrobiales</taxon>
        <taxon>Phyllobacteriaceae</taxon>
        <taxon>Phyllobacterium</taxon>
    </lineage>
</organism>
<reference evidence="11 12" key="1">
    <citation type="submission" date="2024-10" db="EMBL/GenBank/DDBJ databases">
        <title>Isolation, draft genome sequencing and identification of Phyllobacterium sp. NSA23, isolated from leaf soil.</title>
        <authorList>
            <person name="Akita H."/>
        </authorList>
    </citation>
    <scope>NUCLEOTIDE SEQUENCE [LARGE SCALE GENOMIC DNA]</scope>
    <source>
        <strain evidence="11 12">NSA23</strain>
    </source>
</reference>
<sequence>MNKAFSQIRQPGRSVDEITQGRRLRRMRKADWSRRLVQEHRLTVDDLIWPIFLCEGENHSEPVEAMPGVERYSVDMAVRQAEKAAKLGVPAIAPFPRENLEFRDVNGSYIANPDNLINRAVRAIKKQVPEIGIITDAALDPFTIHGHDGILRDGVIVNDESVEMVVLGALAQAEAGADIIAPSDMMDGRIGAIREALDANGFQDVAIMSYATKFASAFYGPYRDAIGTSGLLQGDKKTYYIDPANSDEAIREAEQDLAEGADMIMVKPGLPYLDIVRRLKDAFAMPTYAYQVSGEYSMIKAAGANGWIDEERVMMESLLAFKRAGCNGILTYFAIEVAQKLARG</sequence>
<dbReference type="CDD" id="cd04823">
    <property type="entry name" value="ALAD_PBGS_aspartate_rich"/>
    <property type="match status" value="1"/>
</dbReference>
<dbReference type="PROSITE" id="PS00169">
    <property type="entry name" value="D_ALA_DEHYDRATASE"/>
    <property type="match status" value="1"/>
</dbReference>
<dbReference type="Proteomes" id="UP001628091">
    <property type="component" value="Unassembled WGS sequence"/>
</dbReference>
<dbReference type="InterPro" id="IPR001731">
    <property type="entry name" value="ALAD"/>
</dbReference>
<dbReference type="InterPro" id="IPR030656">
    <property type="entry name" value="ALAD_AS"/>
</dbReference>
<dbReference type="Gene3D" id="3.20.20.70">
    <property type="entry name" value="Aldolase class I"/>
    <property type="match status" value="1"/>
</dbReference>